<dbReference type="InterPro" id="IPR050190">
    <property type="entry name" value="UPF0213_domain"/>
</dbReference>
<accession>A0A0G1WHH1</accession>
<organism evidence="3 4">
    <name type="scientific">Candidatus Wolfebacteria bacterium GW2011_GWA2_47_9b</name>
    <dbReference type="NCBI Taxonomy" id="1619005"/>
    <lineage>
        <taxon>Bacteria</taxon>
        <taxon>Candidatus Wolfeibacteriota</taxon>
    </lineage>
</organism>
<dbReference type="PATRIC" id="fig|1619005.3.peg.572"/>
<dbReference type="EMBL" id="LCPB01000009">
    <property type="protein sequence ID" value="KKU89773.1"/>
    <property type="molecule type" value="Genomic_DNA"/>
</dbReference>
<protein>
    <submittedName>
        <fullName evidence="3">Excinuclease abc c subunit domain protein</fullName>
    </submittedName>
</protein>
<comment type="caution">
    <text evidence="3">The sequence shown here is derived from an EMBL/GenBank/DDBJ whole genome shotgun (WGS) entry which is preliminary data.</text>
</comment>
<dbReference type="PANTHER" id="PTHR34477:SF1">
    <property type="entry name" value="UPF0213 PROTEIN YHBQ"/>
    <property type="match status" value="1"/>
</dbReference>
<dbReference type="PANTHER" id="PTHR34477">
    <property type="entry name" value="UPF0213 PROTEIN YHBQ"/>
    <property type="match status" value="1"/>
</dbReference>
<gene>
    <name evidence="3" type="ORF">UY19_C0009G0022</name>
</gene>
<reference evidence="3 4" key="1">
    <citation type="journal article" date="2015" name="Nature">
        <title>rRNA introns, odd ribosomes, and small enigmatic genomes across a large radiation of phyla.</title>
        <authorList>
            <person name="Brown C.T."/>
            <person name="Hug L.A."/>
            <person name="Thomas B.C."/>
            <person name="Sharon I."/>
            <person name="Castelle C.J."/>
            <person name="Singh A."/>
            <person name="Wilkins M.J."/>
            <person name="Williams K.H."/>
            <person name="Banfield J.F."/>
        </authorList>
    </citation>
    <scope>NUCLEOTIDE SEQUENCE [LARGE SCALE GENOMIC DNA]</scope>
</reference>
<sequence length="84" mass="10152">MYFLYILQSTIDFGYYIGITDNVDKRLKEHNSGKTKSIKHRILFILKYTENYVIKSEARKRELQLKRSYQTRKELLTKLGFDIK</sequence>
<comment type="similarity">
    <text evidence="1">Belongs to the UPF0213 family.</text>
</comment>
<evidence type="ECO:0000313" key="4">
    <source>
        <dbReference type="Proteomes" id="UP000033882"/>
    </source>
</evidence>
<dbReference type="AlphaFoldDB" id="A0A0G1WHH1"/>
<feature type="domain" description="GIY-YIG" evidence="2">
    <location>
        <begin position="1"/>
        <end position="75"/>
    </location>
</feature>
<proteinExistence type="inferred from homology"/>
<evidence type="ECO:0000256" key="1">
    <source>
        <dbReference type="ARBA" id="ARBA00007435"/>
    </source>
</evidence>
<dbReference type="Pfam" id="PF01541">
    <property type="entry name" value="GIY-YIG"/>
    <property type="match status" value="1"/>
</dbReference>
<dbReference type="InterPro" id="IPR035901">
    <property type="entry name" value="GIY-YIG_endonuc_sf"/>
</dbReference>
<dbReference type="InterPro" id="IPR000305">
    <property type="entry name" value="GIY-YIG_endonuc"/>
</dbReference>
<evidence type="ECO:0000259" key="2">
    <source>
        <dbReference type="PROSITE" id="PS50164"/>
    </source>
</evidence>
<dbReference type="Gene3D" id="3.40.1440.10">
    <property type="entry name" value="GIY-YIG endonuclease"/>
    <property type="match status" value="1"/>
</dbReference>
<dbReference type="Proteomes" id="UP000033882">
    <property type="component" value="Unassembled WGS sequence"/>
</dbReference>
<dbReference type="SUPFAM" id="SSF82771">
    <property type="entry name" value="GIY-YIG endonuclease"/>
    <property type="match status" value="1"/>
</dbReference>
<dbReference type="PROSITE" id="PS50164">
    <property type="entry name" value="GIY_YIG"/>
    <property type="match status" value="1"/>
</dbReference>
<evidence type="ECO:0000313" key="3">
    <source>
        <dbReference type="EMBL" id="KKU89773.1"/>
    </source>
</evidence>
<name>A0A0G1WHH1_9BACT</name>